<dbReference type="GO" id="GO:1990077">
    <property type="term" value="C:primosome complex"/>
    <property type="evidence" value="ECO:0007669"/>
    <property type="project" value="UniProtKB-KW"/>
</dbReference>
<accession>A0A832XFM2</accession>
<evidence type="ECO:0008006" key="4">
    <source>
        <dbReference type="Google" id="ProtNLM"/>
    </source>
</evidence>
<dbReference type="GO" id="GO:0051539">
    <property type="term" value="F:4 iron, 4 sulfur cluster binding"/>
    <property type="evidence" value="ECO:0007669"/>
    <property type="project" value="UniProtKB-KW"/>
</dbReference>
<feature type="compositionally biased region" description="Basic residues" evidence="1">
    <location>
        <begin position="391"/>
        <end position="405"/>
    </location>
</feature>
<dbReference type="Gene3D" id="3.90.920.10">
    <property type="entry name" value="DNA primase, PRIM domain"/>
    <property type="match status" value="1"/>
</dbReference>
<comment type="caution">
    <text evidence="2">The sequence shown here is derived from an EMBL/GenBank/DDBJ whole genome shotgun (WGS) entry which is preliminary data.</text>
</comment>
<dbReference type="InterPro" id="IPR002755">
    <property type="entry name" value="DNA_primase_S"/>
</dbReference>
<protein>
    <recommendedName>
        <fullName evidence="4">DNA primase small subunit PriS</fullName>
    </recommendedName>
</protein>
<dbReference type="Proteomes" id="UP000604391">
    <property type="component" value="Unassembled WGS sequence"/>
</dbReference>
<dbReference type="Pfam" id="PF01896">
    <property type="entry name" value="DNA_primase_S"/>
    <property type="match status" value="1"/>
</dbReference>
<dbReference type="EMBL" id="DVAD01000004">
    <property type="protein sequence ID" value="HIJ99303.1"/>
    <property type="molecule type" value="Genomic_DNA"/>
</dbReference>
<sequence>MYKEEIESYYSRTDVQRAILEVSENREVIPVLSTGSFGSRPNAVYYEKDVGQMVKSGAIEFHCSVERWKDPLKLKTGMRKEDQDALRIGWDLIIDIDCKKTLEEAKTACIILLDRIEELNIHNYGVKFSGNRGFHIVVPFEAFPAEIMGMGKIAKNYPDLPRKMIQYLADTTFETMKEEFGEDPRNVLEIDQGVISPRHLFRAPYALNRKTWLASIPLEKKEIRNFDPQSAQPSKVKVKRKFLKETKENEAIELLRASAYWTSTRKKDSERKEIAFEVPKDAIPVKFFPGCIENIMSGLDDGRKRSVFILVSFLHRIGWERDDVWAFLVDWNKKNKPPLADNLLKSSFTSQYTGEGPKMSPNCSNPGYYGGFGEEQCEHRNPVSYTLGRVRALKRKRPKKRRAKTKKETKQEKEVGE</sequence>
<organism evidence="2 3">
    <name type="scientific">Candidatus Undinarchaeum marinum</name>
    <dbReference type="NCBI Taxonomy" id="2756141"/>
    <lineage>
        <taxon>Archaea</taxon>
        <taxon>Candidatus Undinarchaeota</taxon>
        <taxon>Candidatus Undinarchaeia</taxon>
        <taxon>Candidatus Undinarchaeales</taxon>
        <taxon>Candidatus Undinarchaeaceae</taxon>
        <taxon>Candidatus Undinarchaeum</taxon>
    </lineage>
</organism>
<feature type="compositionally biased region" description="Basic and acidic residues" evidence="1">
    <location>
        <begin position="406"/>
        <end position="417"/>
    </location>
</feature>
<proteinExistence type="predicted"/>
<keyword evidence="3" id="KW-1185">Reference proteome</keyword>
<evidence type="ECO:0000313" key="3">
    <source>
        <dbReference type="Proteomes" id="UP000604391"/>
    </source>
</evidence>
<dbReference type="GO" id="GO:0003899">
    <property type="term" value="F:DNA-directed RNA polymerase activity"/>
    <property type="evidence" value="ECO:0007669"/>
    <property type="project" value="InterPro"/>
</dbReference>
<dbReference type="GO" id="GO:0046872">
    <property type="term" value="F:metal ion binding"/>
    <property type="evidence" value="ECO:0007669"/>
    <property type="project" value="UniProtKB-KW"/>
</dbReference>
<dbReference type="AlphaFoldDB" id="A0A832XFM2"/>
<reference evidence="2 3" key="1">
    <citation type="journal article" name="Nat. Commun.">
        <title>Undinarchaeota illuminate DPANN phylogeny and the impact of gene transfer on archaeal evolution.</title>
        <authorList>
            <person name="Dombrowski N."/>
            <person name="Williams T.A."/>
            <person name="Sun J."/>
            <person name="Woodcroft B.J."/>
            <person name="Lee J.H."/>
            <person name="Minh B.Q."/>
            <person name="Rinke C."/>
            <person name="Spang A."/>
        </authorList>
    </citation>
    <scope>NUCLEOTIDE SEQUENCE [LARGE SCALE GENOMIC DNA]</scope>
    <source>
        <strain evidence="2">MAG_bin17</strain>
    </source>
</reference>
<feature type="region of interest" description="Disordered" evidence="1">
    <location>
        <begin position="388"/>
        <end position="417"/>
    </location>
</feature>
<dbReference type="CDD" id="cd00525">
    <property type="entry name" value="AE_Prim_S_like"/>
    <property type="match status" value="1"/>
</dbReference>
<name>A0A832XFM2_9ARCH</name>
<dbReference type="GO" id="GO:0006269">
    <property type="term" value="P:DNA replication, synthesis of primer"/>
    <property type="evidence" value="ECO:0007669"/>
    <property type="project" value="UniProtKB-KW"/>
</dbReference>
<dbReference type="SUPFAM" id="SSF56747">
    <property type="entry name" value="Prim-pol domain"/>
    <property type="match status" value="1"/>
</dbReference>
<evidence type="ECO:0000256" key="1">
    <source>
        <dbReference type="SAM" id="MobiDB-lite"/>
    </source>
</evidence>
<gene>
    <name evidence="2" type="ORF">H1011_00580</name>
</gene>
<evidence type="ECO:0000313" key="2">
    <source>
        <dbReference type="EMBL" id="HIJ99303.1"/>
    </source>
</evidence>